<organism evidence="7 8">
    <name type="scientific">Castilleja foliolosa</name>
    <dbReference type="NCBI Taxonomy" id="1961234"/>
    <lineage>
        <taxon>Eukaryota</taxon>
        <taxon>Viridiplantae</taxon>
        <taxon>Streptophyta</taxon>
        <taxon>Embryophyta</taxon>
        <taxon>Tracheophyta</taxon>
        <taxon>Spermatophyta</taxon>
        <taxon>Magnoliopsida</taxon>
        <taxon>eudicotyledons</taxon>
        <taxon>Gunneridae</taxon>
        <taxon>Pentapetalae</taxon>
        <taxon>asterids</taxon>
        <taxon>lamiids</taxon>
        <taxon>Lamiales</taxon>
        <taxon>Orobanchaceae</taxon>
        <taxon>Pedicularideae</taxon>
        <taxon>Castillejinae</taxon>
        <taxon>Castilleja</taxon>
    </lineage>
</organism>
<sequence length="388" mass="43383">MKEYCTTSTRMSPASDYATSEIRYEGILYNINTDESSIGLRNGWLRLRILAVHMDLNDLNKVWEVKPLKKVREDEAREILEKLAKQVQPIMRRRKGKVTVLSEFCPSDPSLMGLNIGRGAARCTSVKGLSLHPQTFAAAVHGGVRRRLFIVGAVSASAGRVGCSRLRSGRVGVGEKMVAARVSRSNTEGLRSMANQAAGGGEGSRRNRFRRPKPPEKDLESINRGWKGVLVGKRLTAVTIVAALAPLQKKVYVSILRKELPKLIALASGVSNAQSMQNIVIQLRKACSHPYLFPGIEPEPYQEGGKLLILDQLLQKLHESGHRVLLFAQMTHTLDILQDFLEMRKLTYERLEGSIRAEERFAAIRSFSKKHDTIQQDFHMCSYNGKHN</sequence>
<gene>
    <name evidence="7" type="ORF">CASFOL_025064</name>
</gene>
<accession>A0ABD3CTS8</accession>
<evidence type="ECO:0000256" key="3">
    <source>
        <dbReference type="ARBA" id="ARBA00022840"/>
    </source>
</evidence>
<dbReference type="Gene3D" id="3.40.50.300">
    <property type="entry name" value="P-loop containing nucleotide triphosphate hydrolases"/>
    <property type="match status" value="1"/>
</dbReference>
<feature type="region of interest" description="Disordered" evidence="4">
    <location>
        <begin position="189"/>
        <end position="220"/>
    </location>
</feature>
<evidence type="ECO:0000313" key="8">
    <source>
        <dbReference type="Proteomes" id="UP001632038"/>
    </source>
</evidence>
<dbReference type="InterPro" id="IPR027417">
    <property type="entry name" value="P-loop_NTPase"/>
</dbReference>
<dbReference type="GO" id="GO:0005524">
    <property type="term" value="F:ATP binding"/>
    <property type="evidence" value="ECO:0007669"/>
    <property type="project" value="UniProtKB-KW"/>
</dbReference>
<dbReference type="GO" id="GO:0016787">
    <property type="term" value="F:hydrolase activity"/>
    <property type="evidence" value="ECO:0007669"/>
    <property type="project" value="UniProtKB-KW"/>
</dbReference>
<keyword evidence="2" id="KW-0378">Hydrolase</keyword>
<dbReference type="Proteomes" id="UP001632038">
    <property type="component" value="Unassembled WGS sequence"/>
</dbReference>
<evidence type="ECO:0000259" key="6">
    <source>
        <dbReference type="Pfam" id="PF08325"/>
    </source>
</evidence>
<evidence type="ECO:0000256" key="2">
    <source>
        <dbReference type="ARBA" id="ARBA00022801"/>
    </source>
</evidence>
<evidence type="ECO:0000259" key="5">
    <source>
        <dbReference type="Pfam" id="PF00271"/>
    </source>
</evidence>
<dbReference type="InterPro" id="IPR031053">
    <property type="entry name" value="ALC1"/>
</dbReference>
<dbReference type="InterPro" id="IPR001650">
    <property type="entry name" value="Helicase_C-like"/>
</dbReference>
<proteinExistence type="predicted"/>
<evidence type="ECO:0000313" key="7">
    <source>
        <dbReference type="EMBL" id="KAL3632080.1"/>
    </source>
</evidence>
<protein>
    <submittedName>
        <fullName evidence="7">Uncharacterized protein</fullName>
    </submittedName>
</protein>
<dbReference type="EMBL" id="JAVIJP010000032">
    <property type="protein sequence ID" value="KAL3632080.1"/>
    <property type="molecule type" value="Genomic_DNA"/>
</dbReference>
<comment type="caution">
    <text evidence="7">The sequence shown here is derived from an EMBL/GenBank/DDBJ whole genome shotgun (WGS) entry which is preliminary data.</text>
</comment>
<keyword evidence="1" id="KW-0547">Nucleotide-binding</keyword>
<dbReference type="Pfam" id="PF08325">
    <property type="entry name" value="WLM"/>
    <property type="match status" value="1"/>
</dbReference>
<dbReference type="PANTHER" id="PTHR47157">
    <property type="entry name" value="CHROMODOMAIN-HELICASE-DNA-BINDING PROTEIN 1-LIKE"/>
    <property type="match status" value="1"/>
</dbReference>
<evidence type="ECO:0000256" key="4">
    <source>
        <dbReference type="SAM" id="MobiDB-lite"/>
    </source>
</evidence>
<keyword evidence="3" id="KW-0067">ATP-binding</keyword>
<dbReference type="CDD" id="cd18793">
    <property type="entry name" value="SF2_C_SNF"/>
    <property type="match status" value="1"/>
</dbReference>
<name>A0ABD3CTS8_9LAMI</name>
<reference evidence="8" key="1">
    <citation type="journal article" date="2024" name="IScience">
        <title>Strigolactones Initiate the Formation of Haustorium-like Structures in Castilleja.</title>
        <authorList>
            <person name="Buerger M."/>
            <person name="Peterson D."/>
            <person name="Chory J."/>
        </authorList>
    </citation>
    <scope>NUCLEOTIDE SEQUENCE [LARGE SCALE GENOMIC DNA]</scope>
</reference>
<dbReference type="Gene3D" id="2.30.30.100">
    <property type="match status" value="1"/>
</dbReference>
<feature type="domain" description="WLM" evidence="6">
    <location>
        <begin position="61"/>
        <end position="120"/>
    </location>
</feature>
<keyword evidence="8" id="KW-1185">Reference proteome</keyword>
<feature type="domain" description="Helicase C-terminal" evidence="5">
    <location>
        <begin position="306"/>
        <end position="371"/>
    </location>
</feature>
<dbReference type="InterPro" id="IPR013536">
    <property type="entry name" value="WLM_dom"/>
</dbReference>
<dbReference type="AlphaFoldDB" id="A0ABD3CTS8"/>
<dbReference type="Pfam" id="PF00271">
    <property type="entry name" value="Helicase_C"/>
    <property type="match status" value="1"/>
</dbReference>
<dbReference type="SUPFAM" id="SSF52540">
    <property type="entry name" value="P-loop containing nucleoside triphosphate hydrolases"/>
    <property type="match status" value="1"/>
</dbReference>
<dbReference type="InterPro" id="IPR049730">
    <property type="entry name" value="SNF2/RAD54-like_C"/>
</dbReference>
<evidence type="ECO:0000256" key="1">
    <source>
        <dbReference type="ARBA" id="ARBA00022741"/>
    </source>
</evidence>
<dbReference type="PANTHER" id="PTHR47157:SF1">
    <property type="entry name" value="CHROMODOMAIN-HELICASE-DNA-BINDING PROTEIN 1-LIKE"/>
    <property type="match status" value="1"/>
</dbReference>